<evidence type="ECO:0000259" key="1">
    <source>
        <dbReference type="Pfam" id="PF08241"/>
    </source>
</evidence>
<keyword evidence="2" id="KW-0808">Transferase</keyword>
<evidence type="ECO:0000313" key="2">
    <source>
        <dbReference type="EMBL" id="RFU80112.1"/>
    </source>
</evidence>
<accession>A0A395NVE8</accession>
<dbReference type="Proteomes" id="UP000266272">
    <property type="component" value="Unassembled WGS sequence"/>
</dbReference>
<dbReference type="Pfam" id="PF08241">
    <property type="entry name" value="Methyltransf_11"/>
    <property type="match status" value="1"/>
</dbReference>
<dbReference type="GO" id="GO:0032259">
    <property type="term" value="P:methylation"/>
    <property type="evidence" value="ECO:0007669"/>
    <property type="project" value="UniProtKB-KW"/>
</dbReference>
<dbReference type="Gene3D" id="3.40.50.150">
    <property type="entry name" value="Vaccinia Virus protein VP39"/>
    <property type="match status" value="1"/>
</dbReference>
<dbReference type="PANTHER" id="PTHR44942:SF10">
    <property type="entry name" value="METHYLTRANSFERASE TYPE 11 DOMAIN-CONTAINING PROTEIN"/>
    <property type="match status" value="1"/>
</dbReference>
<sequence length="317" mass="34902">MSSQALNTHPASSVTEKTFRSYDQDQGKAYAKARRDYDPGVYKFIADHHKSTGGQFDMMVDVGCGPGLAARGLAPFFAQVMGLDPSEGMITTARAFGGVCASSIPIRFEVSAAEDLGANLMPPITDSSVDLITAANAAHWFDMSRFWHAAARILRPGGTVALWTSGEILVHPSMPNAAAIQAAMDEYADTHLKPFYEPGNYIVRSRYADLPLPWTIAQQVEAFDKESFLRKEWATGEKFFTGEAEVDLDTLEKLMATGSPQTRWRQAHPDAVGTEQDIVRILRRKIEYLLRASGVEEGEERIKGTVQGVMLIVKKKI</sequence>
<keyword evidence="3" id="KW-1185">Reference proteome</keyword>
<dbReference type="InterPro" id="IPR013216">
    <property type="entry name" value="Methyltransf_11"/>
</dbReference>
<proteinExistence type="predicted"/>
<dbReference type="SUPFAM" id="SSF53335">
    <property type="entry name" value="S-adenosyl-L-methionine-dependent methyltransferases"/>
    <property type="match status" value="1"/>
</dbReference>
<dbReference type="GO" id="GO:0008757">
    <property type="term" value="F:S-adenosylmethionine-dependent methyltransferase activity"/>
    <property type="evidence" value="ECO:0007669"/>
    <property type="project" value="InterPro"/>
</dbReference>
<dbReference type="InterPro" id="IPR051052">
    <property type="entry name" value="Diverse_substrate_MTase"/>
</dbReference>
<gene>
    <name evidence="2" type="ORF">TARUN_2118</name>
</gene>
<dbReference type="InterPro" id="IPR029063">
    <property type="entry name" value="SAM-dependent_MTases_sf"/>
</dbReference>
<dbReference type="OrthoDB" id="10027013at2759"/>
<feature type="domain" description="Methyltransferase type 11" evidence="1">
    <location>
        <begin position="60"/>
        <end position="161"/>
    </location>
</feature>
<evidence type="ECO:0000313" key="3">
    <source>
        <dbReference type="Proteomes" id="UP000266272"/>
    </source>
</evidence>
<dbReference type="EMBL" id="PXOA01000125">
    <property type="protein sequence ID" value="RFU80112.1"/>
    <property type="molecule type" value="Genomic_DNA"/>
</dbReference>
<dbReference type="CDD" id="cd02440">
    <property type="entry name" value="AdoMet_MTases"/>
    <property type="match status" value="1"/>
</dbReference>
<reference evidence="2 3" key="1">
    <citation type="journal article" date="2018" name="PLoS Pathog.">
        <title>Evolution of structural diversity of trichothecenes, a family of toxins produced by plant pathogenic and entomopathogenic fungi.</title>
        <authorList>
            <person name="Proctor R.H."/>
            <person name="McCormick S.P."/>
            <person name="Kim H.S."/>
            <person name="Cardoza R.E."/>
            <person name="Stanley A.M."/>
            <person name="Lindo L."/>
            <person name="Kelly A."/>
            <person name="Brown D.W."/>
            <person name="Lee T."/>
            <person name="Vaughan M.M."/>
            <person name="Alexander N.J."/>
            <person name="Busman M."/>
            <person name="Gutierrez S."/>
        </authorList>
    </citation>
    <scope>NUCLEOTIDE SEQUENCE [LARGE SCALE GENOMIC DNA]</scope>
    <source>
        <strain evidence="2 3">IBT 40837</strain>
    </source>
</reference>
<dbReference type="AlphaFoldDB" id="A0A395NVE8"/>
<keyword evidence="2" id="KW-0489">Methyltransferase</keyword>
<comment type="caution">
    <text evidence="2">The sequence shown here is derived from an EMBL/GenBank/DDBJ whole genome shotgun (WGS) entry which is preliminary data.</text>
</comment>
<name>A0A395NVE8_TRIAR</name>
<dbReference type="PANTHER" id="PTHR44942">
    <property type="entry name" value="METHYLTRANSF_11 DOMAIN-CONTAINING PROTEIN"/>
    <property type="match status" value="1"/>
</dbReference>
<organism evidence="2 3">
    <name type="scientific">Trichoderma arundinaceum</name>
    <dbReference type="NCBI Taxonomy" id="490622"/>
    <lineage>
        <taxon>Eukaryota</taxon>
        <taxon>Fungi</taxon>
        <taxon>Dikarya</taxon>
        <taxon>Ascomycota</taxon>
        <taxon>Pezizomycotina</taxon>
        <taxon>Sordariomycetes</taxon>
        <taxon>Hypocreomycetidae</taxon>
        <taxon>Hypocreales</taxon>
        <taxon>Hypocreaceae</taxon>
        <taxon>Trichoderma</taxon>
    </lineage>
</organism>
<dbReference type="STRING" id="490622.A0A395NVE8"/>
<protein>
    <submittedName>
        <fullName evidence="2">Methyltransferase domain-containing</fullName>
    </submittedName>
</protein>